<keyword evidence="1" id="KW-1133">Transmembrane helix</keyword>
<comment type="caution">
    <text evidence="2">The sequence shown here is derived from an EMBL/GenBank/DDBJ whole genome shotgun (WGS) entry which is preliminary data.</text>
</comment>
<dbReference type="Proteomes" id="UP000308230">
    <property type="component" value="Unassembled WGS sequence"/>
</dbReference>
<evidence type="ECO:0008006" key="4">
    <source>
        <dbReference type="Google" id="ProtNLM"/>
    </source>
</evidence>
<dbReference type="EMBL" id="SWLG01000005">
    <property type="protein sequence ID" value="TLS37678.1"/>
    <property type="molecule type" value="Genomic_DNA"/>
</dbReference>
<sequence length="151" mass="16713">MRAGKIINDGLIAGTVAGLILGLFLKWVEARDGSLVYTLLLNIDFIPLIGTVKWPEEIEFLFHIVISWGLGIAVSFLAHHYKSHRSCSLLILSAAFTFPAVLLYFPLTLLSEKRTPPVTDSNAFLWWSAGHFLYAVGLAGTEAILLKRTDK</sequence>
<name>A0A5R9F7R8_9BACL</name>
<evidence type="ECO:0000313" key="2">
    <source>
        <dbReference type="EMBL" id="TLS37678.1"/>
    </source>
</evidence>
<reference evidence="2 3" key="1">
    <citation type="submission" date="2019-04" db="EMBL/GenBank/DDBJ databases">
        <title>Bacillus caeni sp. nov., a bacterium isolated from mangrove sediment.</title>
        <authorList>
            <person name="Huang H."/>
            <person name="Mo K."/>
            <person name="Hu Y."/>
        </authorList>
    </citation>
    <scope>NUCLEOTIDE SEQUENCE [LARGE SCALE GENOMIC DNA]</scope>
    <source>
        <strain evidence="2 3">HB172195</strain>
    </source>
</reference>
<dbReference type="AlphaFoldDB" id="A0A5R9F7R8"/>
<evidence type="ECO:0000256" key="1">
    <source>
        <dbReference type="SAM" id="Phobius"/>
    </source>
</evidence>
<keyword evidence="3" id="KW-1185">Reference proteome</keyword>
<dbReference type="OrthoDB" id="1443299at2"/>
<organism evidence="2 3">
    <name type="scientific">Exobacillus caeni</name>
    <dbReference type="NCBI Taxonomy" id="2574798"/>
    <lineage>
        <taxon>Bacteria</taxon>
        <taxon>Bacillati</taxon>
        <taxon>Bacillota</taxon>
        <taxon>Bacilli</taxon>
        <taxon>Bacillales</taxon>
        <taxon>Guptibacillaceae</taxon>
        <taxon>Exobacillus</taxon>
    </lineage>
</organism>
<feature type="transmembrane region" description="Helical" evidence="1">
    <location>
        <begin position="35"/>
        <end position="54"/>
    </location>
</feature>
<proteinExistence type="predicted"/>
<evidence type="ECO:0000313" key="3">
    <source>
        <dbReference type="Proteomes" id="UP000308230"/>
    </source>
</evidence>
<feature type="transmembrane region" description="Helical" evidence="1">
    <location>
        <begin position="60"/>
        <end position="79"/>
    </location>
</feature>
<keyword evidence="1" id="KW-0812">Transmembrane</keyword>
<accession>A0A5R9F7R8</accession>
<dbReference type="RefSeq" id="WP_138125580.1">
    <property type="nucleotide sequence ID" value="NZ_SWLG01000005.1"/>
</dbReference>
<feature type="transmembrane region" description="Helical" evidence="1">
    <location>
        <begin position="6"/>
        <end position="28"/>
    </location>
</feature>
<keyword evidence="1" id="KW-0472">Membrane</keyword>
<feature type="transmembrane region" description="Helical" evidence="1">
    <location>
        <begin position="125"/>
        <end position="146"/>
    </location>
</feature>
<gene>
    <name evidence="2" type="ORF">FCL54_07585</name>
</gene>
<protein>
    <recommendedName>
        <fullName evidence="4">DUF1440 domain-containing protein</fullName>
    </recommendedName>
</protein>
<feature type="transmembrane region" description="Helical" evidence="1">
    <location>
        <begin position="86"/>
        <end position="105"/>
    </location>
</feature>